<dbReference type="OrthoDB" id="10248936at2759"/>
<evidence type="ECO:0000256" key="2">
    <source>
        <dbReference type="PROSITE-ProRule" id="PRU01133"/>
    </source>
</evidence>
<name>A0A6J8EEJ3_MYTCO</name>
<dbReference type="SUPFAM" id="SSF51316">
    <property type="entry name" value="Mss4-like"/>
    <property type="match status" value="1"/>
</dbReference>
<comment type="similarity">
    <text evidence="2">Belongs to the TCTP family.</text>
</comment>
<dbReference type="Pfam" id="PF00838">
    <property type="entry name" value="TCTP"/>
    <property type="match status" value="1"/>
</dbReference>
<sequence length="171" mass="19567">MIIYRCKISGDELFSDAFEPMIVKEDFFYEIEGKNISVSNKIDESAIGANASAEEGGEGTEDLVETKINVIYSHKLQETSFDKKGYQTFIKEYIKVLLTKIEEEKGKEAADDFKKRAATGVKKVLENFKNWQFFQGENMADGGMIVLMDYREDGVTPYFWFVKDGIIAEKY</sequence>
<protein>
    <recommendedName>
        <fullName evidence="1">Translationally-controlled tumor protein homolog</fullName>
    </recommendedName>
</protein>
<dbReference type="FunFam" id="2.170.150.10:FF:000002">
    <property type="entry name" value="Translationally-controlled tumor protein homolog"/>
    <property type="match status" value="1"/>
</dbReference>
<dbReference type="Gene3D" id="2.170.150.10">
    <property type="entry name" value="Metal Binding Protein, Guanine Nucleotide Exchange Factor, Chain A"/>
    <property type="match status" value="1"/>
</dbReference>
<dbReference type="InterPro" id="IPR018103">
    <property type="entry name" value="Translation_control_tumour_CS"/>
</dbReference>
<dbReference type="PROSITE" id="PS01002">
    <property type="entry name" value="TCTP_1"/>
    <property type="match status" value="1"/>
</dbReference>
<proteinExistence type="inferred from homology"/>
<dbReference type="InterPro" id="IPR034737">
    <property type="entry name" value="TCTP"/>
</dbReference>
<dbReference type="InterPro" id="IPR011057">
    <property type="entry name" value="Mss4-like_sf"/>
</dbReference>
<dbReference type="EMBL" id="CACVKT020008919">
    <property type="protein sequence ID" value="CAC5418373.1"/>
    <property type="molecule type" value="Genomic_DNA"/>
</dbReference>
<keyword evidence="5" id="KW-1185">Reference proteome</keyword>
<dbReference type="AlphaFoldDB" id="A0A6J8EEJ3"/>
<dbReference type="InterPro" id="IPR011323">
    <property type="entry name" value="Mss4/transl-control_tumour"/>
</dbReference>
<dbReference type="GO" id="GO:0005509">
    <property type="term" value="F:calcium ion binding"/>
    <property type="evidence" value="ECO:0007669"/>
    <property type="project" value="TreeGrafter"/>
</dbReference>
<dbReference type="InterPro" id="IPR018105">
    <property type="entry name" value="Translational_control_tumour_p"/>
</dbReference>
<dbReference type="PANTHER" id="PTHR11991:SF0">
    <property type="entry name" value="TRANSLATIONALLY-CONTROLLED TUMOR PROTEIN"/>
    <property type="match status" value="1"/>
</dbReference>
<evidence type="ECO:0000256" key="1">
    <source>
        <dbReference type="ARBA" id="ARBA00014759"/>
    </source>
</evidence>
<evidence type="ECO:0000259" key="3">
    <source>
        <dbReference type="PROSITE" id="PS51797"/>
    </source>
</evidence>
<evidence type="ECO:0000313" key="4">
    <source>
        <dbReference type="EMBL" id="CAC5418373.1"/>
    </source>
</evidence>
<dbReference type="PANTHER" id="PTHR11991">
    <property type="entry name" value="TRANSLATIONALLY CONTROLLED TUMOR PROTEIN-RELATED"/>
    <property type="match status" value="1"/>
</dbReference>
<evidence type="ECO:0000313" key="5">
    <source>
        <dbReference type="Proteomes" id="UP000507470"/>
    </source>
</evidence>
<reference evidence="4 5" key="1">
    <citation type="submission" date="2020-06" db="EMBL/GenBank/DDBJ databases">
        <authorList>
            <person name="Li R."/>
            <person name="Bekaert M."/>
        </authorList>
    </citation>
    <scope>NUCLEOTIDE SEQUENCE [LARGE SCALE GENOMIC DNA]</scope>
    <source>
        <strain evidence="5">wild</strain>
    </source>
</reference>
<dbReference type="Proteomes" id="UP000507470">
    <property type="component" value="Unassembled WGS sequence"/>
</dbReference>
<accession>A0A6J8EEJ3</accession>
<gene>
    <name evidence="4" type="ORF">MCOR_50813</name>
</gene>
<dbReference type="GO" id="GO:0005737">
    <property type="term" value="C:cytoplasm"/>
    <property type="evidence" value="ECO:0007669"/>
    <property type="project" value="TreeGrafter"/>
</dbReference>
<feature type="domain" description="TCTP" evidence="3">
    <location>
        <begin position="1"/>
        <end position="171"/>
    </location>
</feature>
<dbReference type="PROSITE" id="PS51797">
    <property type="entry name" value="TCTP_3"/>
    <property type="match status" value="1"/>
</dbReference>
<dbReference type="PRINTS" id="PR01653">
    <property type="entry name" value="TCTPROTEIN"/>
</dbReference>
<organism evidence="4 5">
    <name type="scientific">Mytilus coruscus</name>
    <name type="common">Sea mussel</name>
    <dbReference type="NCBI Taxonomy" id="42192"/>
    <lineage>
        <taxon>Eukaryota</taxon>
        <taxon>Metazoa</taxon>
        <taxon>Spiralia</taxon>
        <taxon>Lophotrochozoa</taxon>
        <taxon>Mollusca</taxon>
        <taxon>Bivalvia</taxon>
        <taxon>Autobranchia</taxon>
        <taxon>Pteriomorphia</taxon>
        <taxon>Mytilida</taxon>
        <taxon>Mytiloidea</taxon>
        <taxon>Mytilidae</taxon>
        <taxon>Mytilinae</taxon>
        <taxon>Mytilus</taxon>
    </lineage>
</organism>